<sequence length="355" mass="40797">MSVHRLPAEIIQTVVSYVDGKRAPYTVVCRSWQAAFERQIYSTLDVVSAKRKDNKGNEIGLAIDLFQKLTSGTPYRVARRAMIRNRALDDYTIDNEVRRENNQAFTNAIKSLFDSLHSWSPELSLSLGIEALAYSTERHEEPETEETDLADRHCEDFDNGKTRAVLPCRAQFDGEISLAQLPIVKSALFENIRFGTWGATALQILHHFPCLEDAHLEFNYYIRPDQESALRERREAFANNLTLLPNSLQKLHVMFDDELAWVSTVDGPSILPPSGEDIFSLALFSFKSLLFILKRDEQQGKFDLVWDFLWPFRPSNEVFAAWGVAPGQLKEESGFIEFEFVKWIAQRNEWPPLEY</sequence>
<organism evidence="1 2">
    <name type="scientific">Aspergillus cristatus</name>
    <name type="common">Chinese Fuzhuan brick tea-fermentation fungus</name>
    <name type="synonym">Eurotium cristatum</name>
    <dbReference type="NCBI Taxonomy" id="573508"/>
    <lineage>
        <taxon>Eukaryota</taxon>
        <taxon>Fungi</taxon>
        <taxon>Dikarya</taxon>
        <taxon>Ascomycota</taxon>
        <taxon>Pezizomycotina</taxon>
        <taxon>Eurotiomycetes</taxon>
        <taxon>Eurotiomycetidae</taxon>
        <taxon>Eurotiales</taxon>
        <taxon>Aspergillaceae</taxon>
        <taxon>Aspergillus</taxon>
        <taxon>Aspergillus subgen. Aspergillus</taxon>
    </lineage>
</organism>
<dbReference type="VEuPathDB" id="FungiDB:SI65_08129"/>
<dbReference type="OrthoDB" id="4802432at2759"/>
<name>A0A1E3B6N9_ASPCR</name>
<dbReference type="AlphaFoldDB" id="A0A1E3B6N9"/>
<evidence type="ECO:0000313" key="2">
    <source>
        <dbReference type="Proteomes" id="UP000094569"/>
    </source>
</evidence>
<dbReference type="EMBL" id="JXNT01000011">
    <property type="protein sequence ID" value="ODM16622.1"/>
    <property type="molecule type" value="Genomic_DNA"/>
</dbReference>
<gene>
    <name evidence="1" type="ORF">SI65_08129</name>
</gene>
<protein>
    <submittedName>
        <fullName evidence="1">Uncharacterized protein</fullName>
    </submittedName>
</protein>
<keyword evidence="2" id="KW-1185">Reference proteome</keyword>
<comment type="caution">
    <text evidence="1">The sequence shown here is derived from an EMBL/GenBank/DDBJ whole genome shotgun (WGS) entry which is preliminary data.</text>
</comment>
<accession>A0A1E3B6N9</accession>
<proteinExistence type="predicted"/>
<evidence type="ECO:0000313" key="1">
    <source>
        <dbReference type="EMBL" id="ODM16622.1"/>
    </source>
</evidence>
<dbReference type="STRING" id="573508.A0A1E3B6N9"/>
<reference evidence="1 2" key="1">
    <citation type="journal article" date="2016" name="BMC Genomics">
        <title>Comparative genomic and transcriptomic analyses of the Fuzhuan brick tea-fermentation fungus Aspergillus cristatus.</title>
        <authorList>
            <person name="Ge Y."/>
            <person name="Wang Y."/>
            <person name="Liu Y."/>
            <person name="Tan Y."/>
            <person name="Ren X."/>
            <person name="Zhang X."/>
            <person name="Hyde K.D."/>
            <person name="Liu Y."/>
            <person name="Liu Z."/>
        </authorList>
    </citation>
    <scope>NUCLEOTIDE SEQUENCE [LARGE SCALE GENOMIC DNA]</scope>
    <source>
        <strain evidence="1 2">GZAAS20.1005</strain>
    </source>
</reference>
<dbReference type="Proteomes" id="UP000094569">
    <property type="component" value="Unassembled WGS sequence"/>
</dbReference>